<dbReference type="PANTHER" id="PTHR11941">
    <property type="entry name" value="ENOYL-COA HYDRATASE-RELATED"/>
    <property type="match status" value="1"/>
</dbReference>
<sequence length="259" mass="27117">MSDHLRVTRDGAVAVLTVARPEKRNSLTAGMWAALPEVLAGPAGDPTVRVLVVTGEGPSFCAGADITDLLAGPDPDDPMAALRRDNLAAQAALRGFPKPTVAMVRGHCIGGGVELATCCDLRFTDPTGVFGVTPAKVGVVYAPESTKALLDLVGPALTRYLLFSGELIDAPTALRAGLVDRLVAAGELEREVFAFAEVLASRSALSQRATKEVVAALGAGRDGRAEAERWYRETIAAGELAEGTAAFTERRPPRFPWAG</sequence>
<dbReference type="Pfam" id="PF00378">
    <property type="entry name" value="ECH_1"/>
    <property type="match status" value="1"/>
</dbReference>
<protein>
    <submittedName>
        <fullName evidence="4">Enoyl-CoA hydratase/carnithine racemase</fullName>
    </submittedName>
</protein>
<dbReference type="GO" id="GO:0016829">
    <property type="term" value="F:lyase activity"/>
    <property type="evidence" value="ECO:0007669"/>
    <property type="project" value="UniProtKB-KW"/>
</dbReference>
<organism evidence="4 5">
    <name type="scientific">Geodermatophilus sabuli</name>
    <dbReference type="NCBI Taxonomy" id="1564158"/>
    <lineage>
        <taxon>Bacteria</taxon>
        <taxon>Bacillati</taxon>
        <taxon>Actinomycetota</taxon>
        <taxon>Actinomycetes</taxon>
        <taxon>Geodermatophilales</taxon>
        <taxon>Geodermatophilaceae</taxon>
        <taxon>Geodermatophilus</taxon>
    </lineage>
</organism>
<dbReference type="Gene3D" id="3.90.226.10">
    <property type="entry name" value="2-enoyl-CoA Hydratase, Chain A, domain 1"/>
    <property type="match status" value="1"/>
</dbReference>
<dbReference type="InterPro" id="IPR029045">
    <property type="entry name" value="ClpP/crotonase-like_dom_sf"/>
</dbReference>
<dbReference type="InterPro" id="IPR014748">
    <property type="entry name" value="Enoyl-CoA_hydra_C"/>
</dbReference>
<dbReference type="PANTHER" id="PTHR11941:SF127">
    <property type="entry name" value="ENOYL-COA HYDRATASE ECHA18 (ENOYL HYDRASE) (UNSATURATED ACYL-COA HYDRATASE) (CROTONASE)-RELATED"/>
    <property type="match status" value="1"/>
</dbReference>
<name>A0A285E5L9_9ACTN</name>
<gene>
    <name evidence="4" type="ORF">SAMN06893097_101105</name>
</gene>
<dbReference type="CDD" id="cd06558">
    <property type="entry name" value="crotonase-like"/>
    <property type="match status" value="1"/>
</dbReference>
<dbReference type="InterPro" id="IPR001753">
    <property type="entry name" value="Enoyl-CoA_hydra/iso"/>
</dbReference>
<dbReference type="SUPFAM" id="SSF52096">
    <property type="entry name" value="ClpP/crotonase"/>
    <property type="match status" value="1"/>
</dbReference>
<evidence type="ECO:0000313" key="5">
    <source>
        <dbReference type="Proteomes" id="UP000219514"/>
    </source>
</evidence>
<dbReference type="EMBL" id="OBDO01000001">
    <property type="protein sequence ID" value="SNX94315.1"/>
    <property type="molecule type" value="Genomic_DNA"/>
</dbReference>
<proteinExistence type="inferred from homology"/>
<evidence type="ECO:0000256" key="2">
    <source>
        <dbReference type="ARBA" id="ARBA00023239"/>
    </source>
</evidence>
<evidence type="ECO:0000256" key="1">
    <source>
        <dbReference type="ARBA" id="ARBA00005254"/>
    </source>
</evidence>
<keyword evidence="2" id="KW-0456">Lyase</keyword>
<keyword evidence="5" id="KW-1185">Reference proteome</keyword>
<dbReference type="AlphaFoldDB" id="A0A285E5L9"/>
<dbReference type="OrthoDB" id="4608673at2"/>
<dbReference type="InterPro" id="IPR018376">
    <property type="entry name" value="Enoyl-CoA_hyd/isom_CS"/>
</dbReference>
<accession>A0A285E5L9</accession>
<evidence type="ECO:0000256" key="3">
    <source>
        <dbReference type="RuleBase" id="RU003707"/>
    </source>
</evidence>
<dbReference type="Proteomes" id="UP000219514">
    <property type="component" value="Unassembled WGS sequence"/>
</dbReference>
<dbReference type="Gene3D" id="1.10.12.10">
    <property type="entry name" value="Lyase 2-enoyl-coa Hydratase, Chain A, domain 2"/>
    <property type="match status" value="1"/>
</dbReference>
<comment type="similarity">
    <text evidence="1 3">Belongs to the enoyl-CoA hydratase/isomerase family.</text>
</comment>
<dbReference type="RefSeq" id="WP_097203479.1">
    <property type="nucleotide sequence ID" value="NZ_JACHXB010000001.1"/>
</dbReference>
<dbReference type="GO" id="GO:0006635">
    <property type="term" value="P:fatty acid beta-oxidation"/>
    <property type="evidence" value="ECO:0007669"/>
    <property type="project" value="TreeGrafter"/>
</dbReference>
<evidence type="ECO:0000313" key="4">
    <source>
        <dbReference type="EMBL" id="SNX94315.1"/>
    </source>
</evidence>
<dbReference type="PROSITE" id="PS00166">
    <property type="entry name" value="ENOYL_COA_HYDRATASE"/>
    <property type="match status" value="1"/>
</dbReference>
<reference evidence="4 5" key="1">
    <citation type="submission" date="2017-09" db="EMBL/GenBank/DDBJ databases">
        <authorList>
            <person name="Ehlers B."/>
            <person name="Leendertz F.H."/>
        </authorList>
    </citation>
    <scope>NUCLEOTIDE SEQUENCE [LARGE SCALE GENOMIC DNA]</scope>
    <source>
        <strain evidence="4 5">DSM 46844</strain>
    </source>
</reference>